<dbReference type="PANTHER" id="PTHR46586:SF3">
    <property type="entry name" value="ANKYRIN REPEAT-CONTAINING PROTEIN"/>
    <property type="match status" value="1"/>
</dbReference>
<gene>
    <name evidence="2" type="primary">Aste57867_25004</name>
    <name evidence="1" type="ORF">As57867_024926</name>
    <name evidence="2" type="ORF">ASTE57867_25004</name>
</gene>
<dbReference type="OrthoDB" id="60283at2759"/>
<protein>
    <submittedName>
        <fullName evidence="2">Aste57867_25004 protein</fullName>
    </submittedName>
</protein>
<organism evidence="2 3">
    <name type="scientific">Aphanomyces stellatus</name>
    <dbReference type="NCBI Taxonomy" id="120398"/>
    <lineage>
        <taxon>Eukaryota</taxon>
        <taxon>Sar</taxon>
        <taxon>Stramenopiles</taxon>
        <taxon>Oomycota</taxon>
        <taxon>Saprolegniomycetes</taxon>
        <taxon>Saprolegniales</taxon>
        <taxon>Verrucalvaceae</taxon>
        <taxon>Aphanomyces</taxon>
    </lineage>
</organism>
<reference evidence="2 3" key="1">
    <citation type="submission" date="2019-03" db="EMBL/GenBank/DDBJ databases">
        <authorList>
            <person name="Gaulin E."/>
            <person name="Dumas B."/>
        </authorList>
    </citation>
    <scope>NUCLEOTIDE SEQUENCE [LARGE SCALE GENOMIC DNA]</scope>
    <source>
        <strain evidence="2">CBS 568.67</strain>
    </source>
</reference>
<evidence type="ECO:0000313" key="3">
    <source>
        <dbReference type="Proteomes" id="UP000332933"/>
    </source>
</evidence>
<dbReference type="Pfam" id="PF12796">
    <property type="entry name" value="Ank_2"/>
    <property type="match status" value="1"/>
</dbReference>
<dbReference type="Proteomes" id="UP000332933">
    <property type="component" value="Unassembled WGS sequence"/>
</dbReference>
<dbReference type="Gene3D" id="1.25.40.20">
    <property type="entry name" value="Ankyrin repeat-containing domain"/>
    <property type="match status" value="2"/>
</dbReference>
<evidence type="ECO:0000313" key="1">
    <source>
        <dbReference type="EMBL" id="KAF0682916.1"/>
    </source>
</evidence>
<reference evidence="1" key="2">
    <citation type="submission" date="2019-06" db="EMBL/GenBank/DDBJ databases">
        <title>Genomics analysis of Aphanomyces spp. identifies a new class of oomycete effector associated with host adaptation.</title>
        <authorList>
            <person name="Gaulin E."/>
        </authorList>
    </citation>
    <scope>NUCLEOTIDE SEQUENCE</scope>
    <source>
        <strain evidence="1">CBS 578.67</strain>
    </source>
</reference>
<dbReference type="EMBL" id="CAADRA010007505">
    <property type="protein sequence ID" value="VFU01635.1"/>
    <property type="molecule type" value="Genomic_DNA"/>
</dbReference>
<dbReference type="PANTHER" id="PTHR46586">
    <property type="entry name" value="ANKYRIN REPEAT-CONTAINING PROTEIN"/>
    <property type="match status" value="1"/>
</dbReference>
<evidence type="ECO:0000313" key="2">
    <source>
        <dbReference type="EMBL" id="VFU01635.1"/>
    </source>
</evidence>
<accession>A0A485LRY7</accession>
<dbReference type="EMBL" id="VJMH01007479">
    <property type="protein sequence ID" value="KAF0682916.1"/>
    <property type="molecule type" value="Genomic_DNA"/>
</dbReference>
<dbReference type="InterPro" id="IPR002110">
    <property type="entry name" value="Ankyrin_rpt"/>
</dbReference>
<dbReference type="InterPro" id="IPR052050">
    <property type="entry name" value="SecEffector_AnkRepeat"/>
</dbReference>
<dbReference type="SUPFAM" id="SSF48403">
    <property type="entry name" value="Ankyrin repeat"/>
    <property type="match status" value="1"/>
</dbReference>
<dbReference type="Pfam" id="PF13637">
    <property type="entry name" value="Ank_4"/>
    <property type="match status" value="1"/>
</dbReference>
<keyword evidence="3" id="KW-1185">Reference proteome</keyword>
<dbReference type="InterPro" id="IPR036770">
    <property type="entry name" value="Ankyrin_rpt-contain_sf"/>
</dbReference>
<sequence length="406" mass="46064">MPAVLDAHTAATSVLLSSDTLGLITRFQVGAPYDLRPFKKFIYDHYINRGVNPRHSSVCPNFLMTRDYDFLWLQIKAFEAIFLPWLTEHGVTALPRLFRLDSRLHEVTMHYAIGHEHMAVFDYLHTTNNLHTFLPTTAIAAWTGSLQIIRYLHERSAGEFIPAIMNWAARRGMLHIVRFLHDHRTEGCTDQALDLASWEGHFETVKFLHTHRTEGCTTMAMDQAATFGHLDVVQFLHEHRTEGCSKHALDNAASRGHLEVVKFLHTHRSEGCTTKAMDSAACAGHLDVVRFLHTYRTEGCTPRALEAAAECKRYDVALYLFEHVFPPGHHVSMLTHMGLDEARRHRAAAERAAREALLPPDQRTSMVPKYNAAGVDINPHTNGVLWAPISWAQRRLSTLFEVPRVS</sequence>
<dbReference type="AlphaFoldDB" id="A0A485LRY7"/>
<name>A0A485LRY7_9STRA</name>
<proteinExistence type="predicted"/>